<feature type="region of interest" description="Disordered" evidence="15">
    <location>
        <begin position="1266"/>
        <end position="1310"/>
    </location>
</feature>
<evidence type="ECO:0000256" key="5">
    <source>
        <dbReference type="ARBA" id="ARBA00022763"/>
    </source>
</evidence>
<dbReference type="InterPro" id="IPR027417">
    <property type="entry name" value="P-loop_NTPase"/>
</dbReference>
<dbReference type="GO" id="GO:0009378">
    <property type="term" value="F:four-way junction helicase activity"/>
    <property type="evidence" value="ECO:0007669"/>
    <property type="project" value="TreeGrafter"/>
</dbReference>
<evidence type="ECO:0000259" key="18">
    <source>
        <dbReference type="PROSITE" id="PS51194"/>
    </source>
</evidence>
<dbReference type="CDD" id="cd18794">
    <property type="entry name" value="SF2_C_RecQ"/>
    <property type="match status" value="1"/>
</dbReference>
<dbReference type="PROSITE" id="PS50967">
    <property type="entry name" value="HRDC"/>
    <property type="match status" value="1"/>
</dbReference>
<dbReference type="Gene3D" id="1.10.10.10">
    <property type="entry name" value="Winged helix-like DNA-binding domain superfamily/Winged helix DNA-binding domain"/>
    <property type="match status" value="1"/>
</dbReference>
<evidence type="ECO:0000259" key="17">
    <source>
        <dbReference type="PROSITE" id="PS51192"/>
    </source>
</evidence>
<keyword evidence="6" id="KW-0378">Hydrolase</keyword>
<dbReference type="Gene3D" id="1.10.150.80">
    <property type="entry name" value="HRDC domain"/>
    <property type="match status" value="1"/>
</dbReference>
<dbReference type="GO" id="GO:0006260">
    <property type="term" value="P:DNA replication"/>
    <property type="evidence" value="ECO:0007669"/>
    <property type="project" value="InterPro"/>
</dbReference>
<dbReference type="InterPro" id="IPR044876">
    <property type="entry name" value="HRDC_dom_sf"/>
</dbReference>
<gene>
    <name evidence="19" type="ORF">ACO22_00729</name>
</gene>
<evidence type="ECO:0000256" key="12">
    <source>
        <dbReference type="ARBA" id="ARBA00023242"/>
    </source>
</evidence>
<proteinExistence type="inferred from homology"/>
<keyword evidence="4" id="KW-0547">Nucleotide-binding</keyword>
<evidence type="ECO:0000256" key="9">
    <source>
        <dbReference type="ARBA" id="ARBA00023125"/>
    </source>
</evidence>
<evidence type="ECO:0000256" key="13">
    <source>
        <dbReference type="ARBA" id="ARBA00034617"/>
    </source>
</evidence>
<feature type="region of interest" description="Disordered" evidence="15">
    <location>
        <begin position="28"/>
        <end position="53"/>
    </location>
</feature>
<feature type="domain" description="Helicase C-terminal" evidence="18">
    <location>
        <begin position="910"/>
        <end position="1059"/>
    </location>
</feature>
<dbReference type="PROSITE" id="PS51192">
    <property type="entry name" value="HELICASE_ATP_BIND_1"/>
    <property type="match status" value="1"/>
</dbReference>
<dbReference type="CDD" id="cd17920">
    <property type="entry name" value="DEXHc_RecQ"/>
    <property type="match status" value="1"/>
</dbReference>
<dbReference type="GO" id="GO:0005524">
    <property type="term" value="F:ATP binding"/>
    <property type="evidence" value="ECO:0007669"/>
    <property type="project" value="UniProtKB-KW"/>
</dbReference>
<dbReference type="PROSITE" id="PS00690">
    <property type="entry name" value="DEAH_ATP_HELICASE"/>
    <property type="match status" value="1"/>
</dbReference>
<feature type="domain" description="Helicase ATP-binding" evidence="17">
    <location>
        <begin position="705"/>
        <end position="886"/>
    </location>
</feature>
<dbReference type="VEuPathDB" id="FungiDB:PABG_01669"/>
<evidence type="ECO:0000256" key="14">
    <source>
        <dbReference type="ARBA" id="ARBA00034808"/>
    </source>
</evidence>
<dbReference type="Pfam" id="PF00270">
    <property type="entry name" value="DEAD"/>
    <property type="match status" value="1"/>
</dbReference>
<dbReference type="EC" id="5.6.2.4" evidence="14"/>
<dbReference type="Pfam" id="PF00570">
    <property type="entry name" value="HRDC"/>
    <property type="match status" value="1"/>
</dbReference>
<feature type="compositionally biased region" description="Polar residues" evidence="15">
    <location>
        <begin position="99"/>
        <end position="121"/>
    </location>
</feature>
<dbReference type="InterPro" id="IPR002121">
    <property type="entry name" value="HRDC_dom"/>
</dbReference>
<keyword evidence="9" id="KW-0238">DNA-binding</keyword>
<organism evidence="19 20">
    <name type="scientific">Paracoccidioides brasiliensis</name>
    <dbReference type="NCBI Taxonomy" id="121759"/>
    <lineage>
        <taxon>Eukaryota</taxon>
        <taxon>Fungi</taxon>
        <taxon>Dikarya</taxon>
        <taxon>Ascomycota</taxon>
        <taxon>Pezizomycotina</taxon>
        <taxon>Eurotiomycetes</taxon>
        <taxon>Eurotiomycetidae</taxon>
        <taxon>Onygenales</taxon>
        <taxon>Ajellomycetaceae</taxon>
        <taxon>Paracoccidioides</taxon>
    </lineage>
</organism>
<accession>A0A1D2JNG2</accession>
<keyword evidence="7" id="KW-0347">Helicase</keyword>
<dbReference type="InterPro" id="IPR011545">
    <property type="entry name" value="DEAD/DEAH_box_helicase_dom"/>
</dbReference>
<dbReference type="VEuPathDB" id="FungiDB:PADG_03738"/>
<reference evidence="19 20" key="1">
    <citation type="submission" date="2016-06" db="EMBL/GenBank/DDBJ databases">
        <authorList>
            <person name="Kjaerup R.B."/>
            <person name="Dalgaard T.S."/>
            <person name="Juul-Madsen H.R."/>
        </authorList>
    </citation>
    <scope>NUCLEOTIDE SEQUENCE [LARGE SCALE GENOMIC DNA]</scope>
    <source>
        <strain evidence="19 20">Pb300</strain>
    </source>
</reference>
<dbReference type="PANTHER" id="PTHR13710">
    <property type="entry name" value="DNA HELICASE RECQ FAMILY MEMBER"/>
    <property type="match status" value="1"/>
</dbReference>
<dbReference type="GO" id="GO:0000724">
    <property type="term" value="P:double-strand break repair via homologous recombination"/>
    <property type="evidence" value="ECO:0007669"/>
    <property type="project" value="TreeGrafter"/>
</dbReference>
<dbReference type="InterPro" id="IPR032284">
    <property type="entry name" value="RecQ_Zn-bd"/>
</dbReference>
<comment type="subcellular location">
    <subcellularLocation>
        <location evidence="2">Nucleus</location>
    </subcellularLocation>
</comment>
<dbReference type="EMBL" id="LZYO01000016">
    <property type="protein sequence ID" value="ODH44739.1"/>
    <property type="molecule type" value="Genomic_DNA"/>
</dbReference>
<evidence type="ECO:0000256" key="3">
    <source>
        <dbReference type="ARBA" id="ARBA00005446"/>
    </source>
</evidence>
<feature type="region of interest" description="Disordered" evidence="15">
    <location>
        <begin position="573"/>
        <end position="599"/>
    </location>
</feature>
<name>A0A1D2JNG2_PARBR</name>
<keyword evidence="10" id="KW-0234">DNA repair</keyword>
<evidence type="ECO:0000256" key="6">
    <source>
        <dbReference type="ARBA" id="ARBA00022801"/>
    </source>
</evidence>
<feature type="region of interest" description="Disordered" evidence="15">
    <location>
        <begin position="99"/>
        <end position="173"/>
    </location>
</feature>
<dbReference type="Pfam" id="PF16124">
    <property type="entry name" value="RecQ_Zn_bind"/>
    <property type="match status" value="1"/>
</dbReference>
<dbReference type="Proteomes" id="UP000242814">
    <property type="component" value="Unassembled WGS sequence"/>
</dbReference>
<evidence type="ECO:0000256" key="15">
    <source>
        <dbReference type="SAM" id="MobiDB-lite"/>
    </source>
</evidence>
<evidence type="ECO:0000256" key="4">
    <source>
        <dbReference type="ARBA" id="ARBA00022741"/>
    </source>
</evidence>
<comment type="cofactor">
    <cofactor evidence="1">
        <name>Zn(2+)</name>
        <dbReference type="ChEBI" id="CHEBI:29105"/>
    </cofactor>
</comment>
<feature type="region of interest" description="Disordered" evidence="15">
    <location>
        <begin position="1472"/>
        <end position="1563"/>
    </location>
</feature>
<keyword evidence="11" id="KW-0413">Isomerase</keyword>
<feature type="compositionally biased region" description="Acidic residues" evidence="15">
    <location>
        <begin position="1273"/>
        <end position="1283"/>
    </location>
</feature>
<dbReference type="GO" id="GO:0043138">
    <property type="term" value="F:3'-5' DNA helicase activity"/>
    <property type="evidence" value="ECO:0007669"/>
    <property type="project" value="UniProtKB-EC"/>
</dbReference>
<evidence type="ECO:0000256" key="7">
    <source>
        <dbReference type="ARBA" id="ARBA00022806"/>
    </source>
</evidence>
<feature type="compositionally biased region" description="Polar residues" evidence="15">
    <location>
        <begin position="586"/>
        <end position="595"/>
    </location>
</feature>
<dbReference type="SUPFAM" id="SSF52540">
    <property type="entry name" value="P-loop containing nucleoside triphosphate hydrolases"/>
    <property type="match status" value="1"/>
</dbReference>
<dbReference type="InterPro" id="IPR018982">
    <property type="entry name" value="RQC_domain"/>
</dbReference>
<dbReference type="GO" id="GO:0005634">
    <property type="term" value="C:nucleus"/>
    <property type="evidence" value="ECO:0007669"/>
    <property type="project" value="UniProtKB-SubCell"/>
</dbReference>
<dbReference type="FunFam" id="3.40.50.300:FF:001975">
    <property type="entry name" value="ATP-dependent DNA helicase"/>
    <property type="match status" value="1"/>
</dbReference>
<dbReference type="GO" id="GO:0016787">
    <property type="term" value="F:hydrolase activity"/>
    <property type="evidence" value="ECO:0007669"/>
    <property type="project" value="UniProtKB-KW"/>
</dbReference>
<dbReference type="SUPFAM" id="SSF46785">
    <property type="entry name" value="Winged helix' DNA-binding domain"/>
    <property type="match status" value="1"/>
</dbReference>
<evidence type="ECO:0000256" key="10">
    <source>
        <dbReference type="ARBA" id="ARBA00023204"/>
    </source>
</evidence>
<dbReference type="SMART" id="SM00487">
    <property type="entry name" value="DEXDc"/>
    <property type="match status" value="1"/>
</dbReference>
<comment type="similarity">
    <text evidence="3">Belongs to the helicase family. RecQ subfamily.</text>
</comment>
<dbReference type="InterPro" id="IPR004589">
    <property type="entry name" value="DNA_helicase_ATP-dep_RecQ"/>
</dbReference>
<feature type="domain" description="HRDC" evidence="16">
    <location>
        <begin position="1315"/>
        <end position="1398"/>
    </location>
</feature>
<dbReference type="Pfam" id="PF09382">
    <property type="entry name" value="RQC"/>
    <property type="match status" value="1"/>
</dbReference>
<evidence type="ECO:0000313" key="19">
    <source>
        <dbReference type="EMBL" id="ODH44739.1"/>
    </source>
</evidence>
<keyword evidence="8" id="KW-0067">ATP-binding</keyword>
<dbReference type="GO" id="GO:0003677">
    <property type="term" value="F:DNA binding"/>
    <property type="evidence" value="ECO:0007669"/>
    <property type="project" value="UniProtKB-KW"/>
</dbReference>
<evidence type="ECO:0000256" key="8">
    <source>
        <dbReference type="ARBA" id="ARBA00022840"/>
    </source>
</evidence>
<comment type="caution">
    <text evidence="19">The sequence shown here is derived from an EMBL/GenBank/DDBJ whole genome shotgun (WGS) entry which is preliminary data.</text>
</comment>
<dbReference type="SUPFAM" id="SSF47819">
    <property type="entry name" value="HRDC-like"/>
    <property type="match status" value="1"/>
</dbReference>
<keyword evidence="5" id="KW-0227">DNA damage</keyword>
<dbReference type="Gene3D" id="3.40.50.300">
    <property type="entry name" value="P-loop containing nucleotide triphosphate hydrolases"/>
    <property type="match status" value="2"/>
</dbReference>
<dbReference type="PROSITE" id="PS51194">
    <property type="entry name" value="HELICASE_CTER"/>
    <property type="match status" value="1"/>
</dbReference>
<comment type="catalytic activity">
    <reaction evidence="13">
        <text>Couples ATP hydrolysis with the unwinding of duplex DNA by translocating in the 3'-5' direction.</text>
        <dbReference type="EC" id="5.6.2.4"/>
    </reaction>
</comment>
<dbReference type="GO" id="GO:0005694">
    <property type="term" value="C:chromosome"/>
    <property type="evidence" value="ECO:0007669"/>
    <property type="project" value="TreeGrafter"/>
</dbReference>
<dbReference type="GO" id="GO:0005737">
    <property type="term" value="C:cytoplasm"/>
    <property type="evidence" value="ECO:0007669"/>
    <property type="project" value="TreeGrafter"/>
</dbReference>
<dbReference type="SMART" id="SM00490">
    <property type="entry name" value="HELICc"/>
    <property type="match status" value="1"/>
</dbReference>
<feature type="compositionally biased region" description="Polar residues" evidence="15">
    <location>
        <begin position="354"/>
        <end position="365"/>
    </location>
</feature>
<evidence type="ECO:0000256" key="2">
    <source>
        <dbReference type="ARBA" id="ARBA00004123"/>
    </source>
</evidence>
<feature type="compositionally biased region" description="Polar residues" evidence="15">
    <location>
        <begin position="28"/>
        <end position="40"/>
    </location>
</feature>
<feature type="compositionally biased region" description="Polar residues" evidence="15">
    <location>
        <begin position="374"/>
        <end position="393"/>
    </location>
</feature>
<protein>
    <recommendedName>
        <fullName evidence="14">DNA 3'-5' helicase</fullName>
        <ecNumber evidence="14">5.6.2.4</ecNumber>
    </recommendedName>
</protein>
<keyword evidence="12" id="KW-0539">Nucleus</keyword>
<dbReference type="InterPro" id="IPR036390">
    <property type="entry name" value="WH_DNA-bd_sf"/>
</dbReference>
<dbReference type="PANTHER" id="PTHR13710:SF153">
    <property type="entry name" value="RECQ-LIKE DNA HELICASE BLM"/>
    <property type="match status" value="1"/>
</dbReference>
<feature type="compositionally biased region" description="Polar residues" evidence="15">
    <location>
        <begin position="656"/>
        <end position="668"/>
    </location>
</feature>
<feature type="region of interest" description="Disordered" evidence="15">
    <location>
        <begin position="653"/>
        <end position="674"/>
    </location>
</feature>
<dbReference type="InterPro" id="IPR010997">
    <property type="entry name" value="HRDC-like_sf"/>
</dbReference>
<dbReference type="Pfam" id="PF00271">
    <property type="entry name" value="Helicase_C"/>
    <property type="match status" value="1"/>
</dbReference>
<dbReference type="NCBIfam" id="TIGR00614">
    <property type="entry name" value="recQ_fam"/>
    <property type="match status" value="1"/>
</dbReference>
<evidence type="ECO:0000259" key="16">
    <source>
        <dbReference type="PROSITE" id="PS50967"/>
    </source>
</evidence>
<dbReference type="InterPro" id="IPR014001">
    <property type="entry name" value="Helicase_ATP-bd"/>
</dbReference>
<dbReference type="InterPro" id="IPR001650">
    <property type="entry name" value="Helicase_C-like"/>
</dbReference>
<feature type="compositionally biased region" description="Low complexity" evidence="15">
    <location>
        <begin position="573"/>
        <end position="582"/>
    </location>
</feature>
<evidence type="ECO:0000313" key="20">
    <source>
        <dbReference type="Proteomes" id="UP000242814"/>
    </source>
</evidence>
<feature type="compositionally biased region" description="Polar residues" evidence="15">
    <location>
        <begin position="142"/>
        <end position="167"/>
    </location>
</feature>
<dbReference type="FunFam" id="3.40.50.300:FF:000537">
    <property type="entry name" value="Bloom syndrome RecQ-like helicase"/>
    <property type="match status" value="1"/>
</dbReference>
<dbReference type="InterPro" id="IPR036388">
    <property type="entry name" value="WH-like_DNA-bd_sf"/>
</dbReference>
<evidence type="ECO:0000256" key="11">
    <source>
        <dbReference type="ARBA" id="ARBA00023235"/>
    </source>
</evidence>
<sequence length="1563" mass="174003">MTKHNLEDHLSWLLNRGPFIPPLLPAQAHTTTAEESTTQPRAPGLPTPSDEAYSTNNETIVTLKPSEHKFGSQDAKVQEADNGYELISAVDMARLQFAPPSSTKPRMLSTIKQNPPTSPDTSCVMKGHCGFPGPDEAHSRPKNNTSVWSPSGTTPPLMSPKSLSRQESYPRDSKVSANIVDAIDLTGDQGHHTSSSGTVEALGEPLRIWREDYASRSEPLGSRGVKRKSDEYEADTKFSRKLLSRSCSPISPVQSNKKKRTDFTLNSTHSKNVKRPSLHTVIGDSEGEDDGIDIFPTDNEEGFRSPRRLLNGLDLYPKLSKPRNGRPEKAKPKKLPSFDRATSMEASCRPSVASPVQQHTTISNIQKHKDRSNVSDSSRSCGSPSHQGRQNPTLAHFLSLPTRSVGNFLERLKSDRSRNAELAYQRAMDAIDASDLIRENKILNSKIGALENLQMEHNTYSSLLTKQDELKRRIIQSVERAAILPGSSADVDEARKLIWQRQEQEAKMVDLIEQSGILSENSTAVNGAEPPEHKILITGTQFPKQRTYDIPKSFDSFSSSSCLPNISRLLPPSLPSTLTGPKTPRRFSSGNMSFRDNNDDDEFMLDSDDIFSRNMGTPVALDMLDFDNDADDFDMLEAAEHFENQWSGSARDHAFGSQNFGRGPTSSAKKPAPESLQYPWSKDVKSALLHRFGLSGFRLNQLEAINATLGGKDAFVLMPTGGGKSLCYQLPAVVNSGTTKGVTVVISPLLSLMEDQVAHLKELHIQAFLLNGDVNKEHKSLIYSALANPNVEKLIQLLYVTPEMVNKNGALLGALSRLHSRKKLARIVIDEAHCVSQWGHDFRPDYKELGNTRAKFPGIPLMALTATATENVKIDVIHNLGMRNAEVFVQSFNRPNLTYEVRPKPKNTNVIESIAETINESYSGQAGIIYCLSRRSCEKVAAQLRDKYKIKAAHYHAGLPSEERISIQRDWQSGKYNVIVATIAFGMGIDKADVRFVIHHTMPKSLEGYYQETGRAGRDGKRSGCYLYYGFQDTGPLRHMIDKGEGSFEQKKRQRQMLRHVVQFCENESDCRRVQILAYFNEKFEPENCNRSCDNCKSGLTFEPMDFTDLAVSAVSLVGRLEKQKVTTLYCVDIFRGATKKFADSEHKHFPEFGVGSELDRPDVQRLFSYLLCEEALKEENVINNAHFATQYVQLGVRASEFLNRRRKIMLPIRVSAHRKATSLAKPAATRNRGTRVRALGNEHPQSTNVSSPVQASLRRRNYGRGFVGQNIPEDDDEDDSDGFEPIRKAGQHSRSDANDLGPPITDDGKFSRLDHLQSIMVEEFMFYAKNTCHDIMLKRSLRSQPFPDAILREMAINLPKDKKQLLKIPNIDPDRVERYGTQFLHLIRRAEDRYQELVAERDRDGSPIPDPNHENVINISSDSELGFGDDFDDFIDDTQATGVPLDEQSSFFEQDDEIAAFNARMYELQTTRASGPVTGTPKTQPPGPSNHGAGSYRYGKNSYAKKNSRTRPNGGGSGGAVSSRKPGNPRTKKRTQGSTSRQSKRGVSGSGSRGVGISMMPT</sequence>
<evidence type="ECO:0000256" key="1">
    <source>
        <dbReference type="ARBA" id="ARBA00001947"/>
    </source>
</evidence>
<dbReference type="FunFam" id="1.10.10.10:FF:000495">
    <property type="entry name" value="RecQ family helicase MusN"/>
    <property type="match status" value="1"/>
</dbReference>
<feature type="region of interest" description="Disordered" evidence="15">
    <location>
        <begin position="247"/>
        <end position="393"/>
    </location>
</feature>
<dbReference type="SMART" id="SM00956">
    <property type="entry name" value="RQC"/>
    <property type="match status" value="1"/>
</dbReference>
<dbReference type="InterPro" id="IPR002464">
    <property type="entry name" value="DNA/RNA_helicase_DEAH_CS"/>
</dbReference>